<dbReference type="Proteomes" id="UP000251002">
    <property type="component" value="Unassembled WGS sequence"/>
</dbReference>
<dbReference type="AlphaFoldDB" id="A0A365L132"/>
<dbReference type="SUPFAM" id="SSF54106">
    <property type="entry name" value="LysM domain"/>
    <property type="match status" value="1"/>
</dbReference>
<feature type="compositionally biased region" description="Acidic residues" evidence="1">
    <location>
        <begin position="100"/>
        <end position="113"/>
    </location>
</feature>
<accession>A0A365L132</accession>
<name>A0A365L132_9BACL</name>
<keyword evidence="2" id="KW-1133">Transmembrane helix</keyword>
<feature type="region of interest" description="Disordered" evidence="1">
    <location>
        <begin position="1"/>
        <end position="39"/>
    </location>
</feature>
<dbReference type="Gene3D" id="3.10.350.10">
    <property type="entry name" value="LysM domain"/>
    <property type="match status" value="1"/>
</dbReference>
<dbReference type="PROSITE" id="PS51782">
    <property type="entry name" value="LYSM"/>
    <property type="match status" value="1"/>
</dbReference>
<feature type="compositionally biased region" description="Polar residues" evidence="1">
    <location>
        <begin position="86"/>
        <end position="95"/>
    </location>
</feature>
<dbReference type="RefSeq" id="WP_112222712.1">
    <property type="nucleotide sequence ID" value="NZ_CP047673.1"/>
</dbReference>
<evidence type="ECO:0000313" key="4">
    <source>
        <dbReference type="EMBL" id="RAZ79126.1"/>
    </source>
</evidence>
<keyword evidence="2" id="KW-0472">Membrane</keyword>
<feature type="compositionally biased region" description="Polar residues" evidence="1">
    <location>
        <begin position="18"/>
        <end position="37"/>
    </location>
</feature>
<evidence type="ECO:0000313" key="5">
    <source>
        <dbReference type="Proteomes" id="UP000251002"/>
    </source>
</evidence>
<evidence type="ECO:0000256" key="2">
    <source>
        <dbReference type="SAM" id="Phobius"/>
    </source>
</evidence>
<sequence>MDKKNYRESLEKDRQEITADSNSTLSRRAHRQSGNQSPKKRKNLLLPSLFFIFILIPVTILIYVAFIYEPNDTLIGAKNENEVSFENASPANESSVIVPEETEEDVADETAETDADKAKETDAKEEEKAEEAVKDETPEETEKQEQSEKPAEQEAPTQETPSTPVPEEPAASENDGAKTVVVKDNETLYRIAVNNYGASGAGAAVEKIKQANGLSSNEIYVGQKLILP</sequence>
<dbReference type="InterPro" id="IPR018392">
    <property type="entry name" value="LysM"/>
</dbReference>
<protein>
    <submittedName>
        <fullName evidence="4">LysM peptidoglycan-binding domain-containing protein</fullName>
    </submittedName>
</protein>
<keyword evidence="2" id="KW-0812">Transmembrane</keyword>
<feature type="compositionally biased region" description="Basic and acidic residues" evidence="1">
    <location>
        <begin position="1"/>
        <end position="17"/>
    </location>
</feature>
<reference evidence="4 5" key="1">
    <citation type="submission" date="2018-06" db="EMBL/GenBank/DDBJ databases">
        <title>The draft genome sequences of strains SCU63 and S1.</title>
        <authorList>
            <person name="Gan L."/>
        </authorList>
    </citation>
    <scope>NUCLEOTIDE SEQUENCE [LARGE SCALE GENOMIC DNA]</scope>
    <source>
        <strain evidence="4 5">SCU63</strain>
    </source>
</reference>
<evidence type="ECO:0000259" key="3">
    <source>
        <dbReference type="PROSITE" id="PS51782"/>
    </source>
</evidence>
<proteinExistence type="predicted"/>
<dbReference type="InterPro" id="IPR036779">
    <property type="entry name" value="LysM_dom_sf"/>
</dbReference>
<comment type="caution">
    <text evidence="4">The sequence shown here is derived from an EMBL/GenBank/DDBJ whole genome shotgun (WGS) entry which is preliminary data.</text>
</comment>
<gene>
    <name evidence="4" type="ORF">DP120_05785</name>
</gene>
<evidence type="ECO:0000256" key="1">
    <source>
        <dbReference type="SAM" id="MobiDB-lite"/>
    </source>
</evidence>
<feature type="compositionally biased region" description="Basic and acidic residues" evidence="1">
    <location>
        <begin position="114"/>
        <end position="152"/>
    </location>
</feature>
<feature type="transmembrane region" description="Helical" evidence="2">
    <location>
        <begin position="44"/>
        <end position="68"/>
    </location>
</feature>
<feature type="domain" description="LysM" evidence="3">
    <location>
        <begin position="178"/>
        <end position="227"/>
    </location>
</feature>
<dbReference type="CDD" id="cd00118">
    <property type="entry name" value="LysM"/>
    <property type="match status" value="1"/>
</dbReference>
<dbReference type="SMART" id="SM00257">
    <property type="entry name" value="LysM"/>
    <property type="match status" value="1"/>
</dbReference>
<feature type="region of interest" description="Disordered" evidence="1">
    <location>
        <begin position="86"/>
        <end position="183"/>
    </location>
</feature>
<keyword evidence="5" id="KW-1185">Reference proteome</keyword>
<organism evidence="4 5">
    <name type="scientific">Planococcus halotolerans</name>
    <dbReference type="NCBI Taxonomy" id="2233542"/>
    <lineage>
        <taxon>Bacteria</taxon>
        <taxon>Bacillati</taxon>
        <taxon>Bacillota</taxon>
        <taxon>Bacilli</taxon>
        <taxon>Bacillales</taxon>
        <taxon>Caryophanaceae</taxon>
        <taxon>Planococcus</taxon>
    </lineage>
</organism>
<dbReference type="EMBL" id="QLZR01000002">
    <property type="protein sequence ID" value="RAZ79126.1"/>
    <property type="molecule type" value="Genomic_DNA"/>
</dbReference>
<dbReference type="Pfam" id="PF01476">
    <property type="entry name" value="LysM"/>
    <property type="match status" value="1"/>
</dbReference>